<evidence type="ECO:0008006" key="5">
    <source>
        <dbReference type="Google" id="ProtNLM"/>
    </source>
</evidence>
<keyword evidence="2" id="KW-1133">Transmembrane helix</keyword>
<dbReference type="OrthoDB" id="1683589at2"/>
<dbReference type="PATRIC" id="fig|189381.12.peg.207"/>
<proteinExistence type="predicted"/>
<keyword evidence="4" id="KW-1185">Reference proteome</keyword>
<dbReference type="STRING" id="189381.GCA_900166615_04262"/>
<gene>
    <name evidence="3" type="ORF">AF331_00700</name>
</gene>
<feature type="compositionally biased region" description="Basic and acidic residues" evidence="1">
    <location>
        <begin position="78"/>
        <end position="96"/>
    </location>
</feature>
<dbReference type="Proteomes" id="UP000037405">
    <property type="component" value="Unassembled WGS sequence"/>
</dbReference>
<dbReference type="Pfam" id="PF11167">
    <property type="entry name" value="DUF2953"/>
    <property type="match status" value="1"/>
</dbReference>
<evidence type="ECO:0000256" key="2">
    <source>
        <dbReference type="SAM" id="Phobius"/>
    </source>
</evidence>
<name>A0A0M0GMV4_9BACI</name>
<dbReference type="AlphaFoldDB" id="A0A0M0GMV4"/>
<dbReference type="EMBL" id="LGUE01000001">
    <property type="protein sequence ID" value="KON91098.1"/>
    <property type="molecule type" value="Genomic_DNA"/>
</dbReference>
<sequence length="236" mass="26709">MSWWVWTLLILAALLLLLFVIIFITKLTITISLYHGNDNDHFKVMLRAWYGILKYTIDIPMVKVDDDGPNIVLEEKKKAGDAGSSGKEKEDKKKVTPSEFMNSLKDTKTLLVHVRSLHRIIRHFMKKVKMDDVIWHTKIGTGDAATTGSFTGAIWGLKGSIISLMSGYIRLQSMPDLQVVPDFQQAIIQTRFSCIIQFRIGNAILVGFKILRFWRGGKATFKTKPLSTLSGEKHSV</sequence>
<reference evidence="4" key="1">
    <citation type="submission" date="2015-07" db="EMBL/GenBank/DDBJ databases">
        <title>Fjat-14235 jcm11544.</title>
        <authorList>
            <person name="Liu B."/>
            <person name="Wang J."/>
            <person name="Zhu Y."/>
            <person name="Liu G."/>
            <person name="Chen Q."/>
            <person name="Chen Z."/>
            <person name="Lan J."/>
            <person name="Che J."/>
            <person name="Ge C."/>
            <person name="Shi H."/>
            <person name="Pan Z."/>
            <person name="Liu X."/>
        </authorList>
    </citation>
    <scope>NUCLEOTIDE SEQUENCE [LARGE SCALE GENOMIC DNA]</scope>
    <source>
        <strain evidence="4">JCM 11544</strain>
    </source>
</reference>
<evidence type="ECO:0000313" key="4">
    <source>
        <dbReference type="Proteomes" id="UP000037405"/>
    </source>
</evidence>
<organism evidence="3 4">
    <name type="scientific">Rossellomorea marisflavi</name>
    <dbReference type="NCBI Taxonomy" id="189381"/>
    <lineage>
        <taxon>Bacteria</taxon>
        <taxon>Bacillati</taxon>
        <taxon>Bacillota</taxon>
        <taxon>Bacilli</taxon>
        <taxon>Bacillales</taxon>
        <taxon>Bacillaceae</taxon>
        <taxon>Rossellomorea</taxon>
    </lineage>
</organism>
<feature type="transmembrane region" description="Helical" evidence="2">
    <location>
        <begin position="6"/>
        <end position="25"/>
    </location>
</feature>
<dbReference type="RefSeq" id="WP_053426338.1">
    <property type="nucleotide sequence ID" value="NZ_BSED01000043.1"/>
</dbReference>
<keyword evidence="2" id="KW-0812">Transmembrane</keyword>
<accession>A0A0M0GMV4</accession>
<feature type="region of interest" description="Disordered" evidence="1">
    <location>
        <begin position="78"/>
        <end position="97"/>
    </location>
</feature>
<keyword evidence="2" id="KW-0472">Membrane</keyword>
<dbReference type="InterPro" id="IPR021338">
    <property type="entry name" value="DUF2953"/>
</dbReference>
<evidence type="ECO:0000256" key="1">
    <source>
        <dbReference type="SAM" id="MobiDB-lite"/>
    </source>
</evidence>
<comment type="caution">
    <text evidence="3">The sequence shown here is derived from an EMBL/GenBank/DDBJ whole genome shotgun (WGS) entry which is preliminary data.</text>
</comment>
<evidence type="ECO:0000313" key="3">
    <source>
        <dbReference type="EMBL" id="KON91098.1"/>
    </source>
</evidence>
<protein>
    <recommendedName>
        <fullName evidence="5">DUF2953 domain-containing protein</fullName>
    </recommendedName>
</protein>